<name>A0A8T0DSM8_9TREM</name>
<proteinExistence type="predicted"/>
<reference evidence="1 2" key="1">
    <citation type="submission" date="2019-07" db="EMBL/GenBank/DDBJ databases">
        <title>Annotation for the trematode Paragonimus westermani.</title>
        <authorList>
            <person name="Choi Y.-J."/>
        </authorList>
    </citation>
    <scope>NUCLEOTIDE SEQUENCE [LARGE SCALE GENOMIC DNA]</scope>
    <source>
        <strain evidence="1">180907_Pwestermani</strain>
    </source>
</reference>
<dbReference type="Proteomes" id="UP000699462">
    <property type="component" value="Unassembled WGS sequence"/>
</dbReference>
<evidence type="ECO:0000313" key="2">
    <source>
        <dbReference type="Proteomes" id="UP000699462"/>
    </source>
</evidence>
<dbReference type="AlphaFoldDB" id="A0A8T0DSM8"/>
<evidence type="ECO:0000313" key="1">
    <source>
        <dbReference type="EMBL" id="KAF8570610.1"/>
    </source>
</evidence>
<dbReference type="OrthoDB" id="10253041at2759"/>
<accession>A0A8T0DSM8</accession>
<dbReference type="EMBL" id="JTDF01001022">
    <property type="protein sequence ID" value="KAF8570610.1"/>
    <property type="molecule type" value="Genomic_DNA"/>
</dbReference>
<gene>
    <name evidence="1" type="ORF">P879_01687</name>
</gene>
<sequence length="95" mass="10702">MNFKVCTIWPLPFLSLSDDFIFVLSSTAGQELQPSVIGPAVGQVVYNYEPKMGKFFVKSKPHAFAPQKQAFHSNANLLQFESRFESGNLRKAIYT</sequence>
<comment type="caution">
    <text evidence="1">The sequence shown here is derived from an EMBL/GenBank/DDBJ whole genome shotgun (WGS) entry which is preliminary data.</text>
</comment>
<protein>
    <submittedName>
        <fullName evidence="1">Uncharacterized protein</fullName>
    </submittedName>
</protein>
<keyword evidence="2" id="KW-1185">Reference proteome</keyword>
<organism evidence="1 2">
    <name type="scientific">Paragonimus westermani</name>
    <dbReference type="NCBI Taxonomy" id="34504"/>
    <lineage>
        <taxon>Eukaryota</taxon>
        <taxon>Metazoa</taxon>
        <taxon>Spiralia</taxon>
        <taxon>Lophotrochozoa</taxon>
        <taxon>Platyhelminthes</taxon>
        <taxon>Trematoda</taxon>
        <taxon>Digenea</taxon>
        <taxon>Plagiorchiida</taxon>
        <taxon>Troglotremata</taxon>
        <taxon>Troglotrematidae</taxon>
        <taxon>Paragonimus</taxon>
    </lineage>
</organism>